<accession>A0A5C8FT75</accession>
<dbReference type="PROSITE" id="PS51257">
    <property type="entry name" value="PROKAR_LIPOPROTEIN"/>
    <property type="match status" value="1"/>
</dbReference>
<comment type="caution">
    <text evidence="2">The sequence shown here is derived from an EMBL/GenBank/DDBJ whole genome shotgun (WGS) entry which is preliminary data.</text>
</comment>
<protein>
    <recommendedName>
        <fullName evidence="4">Lipocalin-like domain-containing protein</fullName>
    </recommendedName>
</protein>
<proteinExistence type="predicted"/>
<reference evidence="2 3" key="1">
    <citation type="journal article" date="1992" name="Lakartidningen">
        <title>[Penicillin V and not amoxicillin is the first choice preparation in acute otitis].</title>
        <authorList>
            <person name="Kamme C."/>
            <person name="Lundgren K."/>
            <person name="Prellner K."/>
        </authorList>
    </citation>
    <scope>NUCLEOTIDE SEQUENCE [LARGE SCALE GENOMIC DNA]</scope>
    <source>
        <strain evidence="2 3">PC3997IV</strain>
    </source>
</reference>
<feature type="chain" id="PRO_5030115811" description="Lipocalin-like domain-containing protein" evidence="1">
    <location>
        <begin position="29"/>
        <end position="155"/>
    </location>
</feature>
<organism evidence="2 3">
    <name type="scientific">Brachyspira aalborgi</name>
    <dbReference type="NCBI Taxonomy" id="29522"/>
    <lineage>
        <taxon>Bacteria</taxon>
        <taxon>Pseudomonadati</taxon>
        <taxon>Spirochaetota</taxon>
        <taxon>Spirochaetia</taxon>
        <taxon>Brachyspirales</taxon>
        <taxon>Brachyspiraceae</taxon>
        <taxon>Brachyspira</taxon>
    </lineage>
</organism>
<sequence>MKNSKNKKLFTYMVVGALVMALSISCKNDETDPNAGKFKHSDLVGTWTGDAGSFTINSSGYVNFTYRSTTYNDDILGYFKGGMESESYTTSTSSFNSGYNPNANHANGAERKIANFLFNSSSSCKVTITEQKYSGTYPNGEWQTQNTISVGDFTK</sequence>
<feature type="signal peptide" evidence="1">
    <location>
        <begin position="1"/>
        <end position="28"/>
    </location>
</feature>
<dbReference type="AlphaFoldDB" id="A0A5C8FT75"/>
<dbReference type="EMBL" id="SAYD01000015">
    <property type="protein sequence ID" value="TXJ39704.1"/>
    <property type="molecule type" value="Genomic_DNA"/>
</dbReference>
<dbReference type="RefSeq" id="WP_147545397.1">
    <property type="nucleotide sequence ID" value="NZ_SAYD01000015.1"/>
</dbReference>
<evidence type="ECO:0008006" key="4">
    <source>
        <dbReference type="Google" id="ProtNLM"/>
    </source>
</evidence>
<name>A0A5C8FT75_9SPIR</name>
<evidence type="ECO:0000313" key="2">
    <source>
        <dbReference type="EMBL" id="TXJ39704.1"/>
    </source>
</evidence>
<evidence type="ECO:0000256" key="1">
    <source>
        <dbReference type="SAM" id="SignalP"/>
    </source>
</evidence>
<keyword evidence="1" id="KW-0732">Signal</keyword>
<evidence type="ECO:0000313" key="3">
    <source>
        <dbReference type="Proteomes" id="UP000325002"/>
    </source>
</evidence>
<gene>
    <name evidence="2" type="ORF">EPJ81_03550</name>
</gene>
<dbReference type="Proteomes" id="UP000325002">
    <property type="component" value="Unassembled WGS sequence"/>
</dbReference>